<dbReference type="OrthoDB" id="124973at2759"/>
<sequence>MSSSRDDSALVEQPVTITIAPAVATQSSSEQWRVFLGLALLAASYILRVEVVRFSLRVARRILPALFAWFREFEKMLLQPLSWVVFVLLTWFSAYVMDLESLLDMDSGTLQSIITLLIGGPLVWVVICFCNYVTWGIIRVQGWSRAVSKDDDDYSRVMIITEGIGFCWWQAVSKDDDDYSRVMIITEGIGVIKVLLVAAVVSTCIIDEIGQFTDFESGQVSTVAVIMVEFVFVFGAHSWLKNIMGGLMTLQDEQIKSGLHVSFQGHEGVVERLFLQGFSLRQYDKGLAYIPNSIMLENSVKVQSKSLDRQCVIPVHLSHSTPTTTLRIFVQELDNFLTQHMIDRRTHSKGDVLGLEKPRGGWDMMNVYERSKQLATEESRSPGRFWISIEAPYLVHVVYYSQERHIKGLLTEKTEIVLQITELMTRLKLSLHGEEEGYAGPSVPVIPSAAGSELTVTQALAQNRLLNYLSIAGEEEHRQQVNHSDAVFSAMGILFVNVDPTEPALTFVRFVVH</sequence>
<feature type="transmembrane region" description="Helical" evidence="1">
    <location>
        <begin position="183"/>
        <end position="206"/>
    </location>
</feature>
<keyword evidence="1" id="KW-0472">Membrane</keyword>
<feature type="transmembrane region" description="Helical" evidence="1">
    <location>
        <begin position="34"/>
        <end position="56"/>
    </location>
</feature>
<dbReference type="EMBL" id="NBNE01000044">
    <property type="protein sequence ID" value="OWZ23784.1"/>
    <property type="molecule type" value="Genomic_DNA"/>
</dbReference>
<keyword evidence="4" id="KW-1185">Reference proteome</keyword>
<gene>
    <name evidence="3" type="ORF">PHMEG_0001280</name>
</gene>
<evidence type="ECO:0000313" key="4">
    <source>
        <dbReference type="Proteomes" id="UP000198211"/>
    </source>
</evidence>
<dbReference type="GO" id="GO:0016020">
    <property type="term" value="C:membrane"/>
    <property type="evidence" value="ECO:0007669"/>
    <property type="project" value="InterPro"/>
</dbReference>
<dbReference type="Proteomes" id="UP000198211">
    <property type="component" value="Unassembled WGS sequence"/>
</dbReference>
<dbReference type="InterPro" id="IPR006685">
    <property type="entry name" value="MscS_channel_2nd"/>
</dbReference>
<dbReference type="SUPFAM" id="SSF50182">
    <property type="entry name" value="Sm-like ribonucleoproteins"/>
    <property type="match status" value="1"/>
</dbReference>
<feature type="transmembrane region" description="Helical" evidence="1">
    <location>
        <begin position="154"/>
        <end position="171"/>
    </location>
</feature>
<feature type="transmembrane region" description="Helical" evidence="1">
    <location>
        <begin position="218"/>
        <end position="240"/>
    </location>
</feature>
<feature type="transmembrane region" description="Helical" evidence="1">
    <location>
        <begin position="109"/>
        <end position="133"/>
    </location>
</feature>
<organism evidence="3 4">
    <name type="scientific">Phytophthora megakarya</name>
    <dbReference type="NCBI Taxonomy" id="4795"/>
    <lineage>
        <taxon>Eukaryota</taxon>
        <taxon>Sar</taxon>
        <taxon>Stramenopiles</taxon>
        <taxon>Oomycota</taxon>
        <taxon>Peronosporomycetes</taxon>
        <taxon>Peronosporales</taxon>
        <taxon>Peronosporaceae</taxon>
        <taxon>Phytophthora</taxon>
    </lineage>
</organism>
<dbReference type="InterPro" id="IPR045275">
    <property type="entry name" value="MscS_archaea/bacteria_type"/>
</dbReference>
<name>A0A225X0Y6_9STRA</name>
<dbReference type="GO" id="GO:0008381">
    <property type="term" value="F:mechanosensitive monoatomic ion channel activity"/>
    <property type="evidence" value="ECO:0007669"/>
    <property type="project" value="InterPro"/>
</dbReference>
<proteinExistence type="predicted"/>
<dbReference type="Pfam" id="PF00924">
    <property type="entry name" value="MS_channel_2nd"/>
    <property type="match status" value="1"/>
</dbReference>
<evidence type="ECO:0000256" key="1">
    <source>
        <dbReference type="SAM" id="Phobius"/>
    </source>
</evidence>
<keyword evidence="1" id="KW-0812">Transmembrane</keyword>
<feature type="transmembrane region" description="Helical" evidence="1">
    <location>
        <begin position="77"/>
        <end position="97"/>
    </location>
</feature>
<dbReference type="PANTHER" id="PTHR30221:SF1">
    <property type="entry name" value="SMALL-CONDUCTANCE MECHANOSENSITIVE CHANNEL"/>
    <property type="match status" value="1"/>
</dbReference>
<accession>A0A225X0Y6</accession>
<dbReference type="PANTHER" id="PTHR30221">
    <property type="entry name" value="SMALL-CONDUCTANCE MECHANOSENSITIVE CHANNEL"/>
    <property type="match status" value="1"/>
</dbReference>
<evidence type="ECO:0000259" key="2">
    <source>
        <dbReference type="Pfam" id="PF00924"/>
    </source>
</evidence>
<evidence type="ECO:0000313" key="3">
    <source>
        <dbReference type="EMBL" id="OWZ23784.1"/>
    </source>
</evidence>
<keyword evidence="1" id="KW-1133">Transmembrane helix</keyword>
<dbReference type="InterPro" id="IPR010920">
    <property type="entry name" value="LSM_dom_sf"/>
</dbReference>
<comment type="caution">
    <text evidence="3">The sequence shown here is derived from an EMBL/GenBank/DDBJ whole genome shotgun (WGS) entry which is preliminary data.</text>
</comment>
<reference evidence="4" key="1">
    <citation type="submission" date="2017-03" db="EMBL/GenBank/DDBJ databases">
        <title>Phytopthora megakarya and P. palmivora, two closely related causual agents of cacao black pod achieved similar genome size and gene model numbers by different mechanisms.</title>
        <authorList>
            <person name="Ali S."/>
            <person name="Shao J."/>
            <person name="Larry D.J."/>
            <person name="Kronmiller B."/>
            <person name="Shen D."/>
            <person name="Strem M.D."/>
            <person name="Melnick R.L."/>
            <person name="Guiltinan M.J."/>
            <person name="Tyler B.M."/>
            <person name="Meinhardt L.W."/>
            <person name="Bailey B.A."/>
        </authorList>
    </citation>
    <scope>NUCLEOTIDE SEQUENCE [LARGE SCALE GENOMIC DNA]</scope>
    <source>
        <strain evidence="4">zdho120</strain>
    </source>
</reference>
<feature type="domain" description="Mechanosensitive ion channel MscS" evidence="2">
    <location>
        <begin position="240"/>
        <end position="300"/>
    </location>
</feature>
<protein>
    <recommendedName>
        <fullName evidence="2">Mechanosensitive ion channel MscS domain-containing protein</fullName>
    </recommendedName>
</protein>
<dbReference type="AlphaFoldDB" id="A0A225X0Y6"/>